<dbReference type="Proteomes" id="UP000792457">
    <property type="component" value="Unassembled WGS sequence"/>
</dbReference>
<dbReference type="PANTHER" id="PTHR23120">
    <property type="entry name" value="MAESTRO-RELATED HEAT DOMAIN-CONTAINING"/>
    <property type="match status" value="1"/>
</dbReference>
<dbReference type="Pfam" id="PF23221">
    <property type="entry name" value="HEAT_MROH2B_1st"/>
    <property type="match status" value="1"/>
</dbReference>
<name>A0A8K0KGI7_LADFU</name>
<feature type="non-terminal residue" evidence="4">
    <location>
        <position position="413"/>
    </location>
</feature>
<reference evidence="4" key="2">
    <citation type="submission" date="2017-10" db="EMBL/GenBank/DDBJ databases">
        <title>Ladona fulva Genome sequencing and assembly.</title>
        <authorList>
            <person name="Murali S."/>
            <person name="Richards S."/>
            <person name="Bandaranaike D."/>
            <person name="Bellair M."/>
            <person name="Blankenburg K."/>
            <person name="Chao H."/>
            <person name="Dinh H."/>
            <person name="Doddapaneni H."/>
            <person name="Dugan-Rocha S."/>
            <person name="Elkadiri S."/>
            <person name="Gnanaolivu R."/>
            <person name="Hernandez B."/>
            <person name="Skinner E."/>
            <person name="Javaid M."/>
            <person name="Lee S."/>
            <person name="Li M."/>
            <person name="Ming W."/>
            <person name="Munidasa M."/>
            <person name="Muniz J."/>
            <person name="Nguyen L."/>
            <person name="Hughes D."/>
            <person name="Osuji N."/>
            <person name="Pu L.-L."/>
            <person name="Puazo M."/>
            <person name="Qu C."/>
            <person name="Quiroz J."/>
            <person name="Raj R."/>
            <person name="Weissenberger G."/>
            <person name="Xin Y."/>
            <person name="Zou X."/>
            <person name="Han Y."/>
            <person name="Worley K."/>
            <person name="Muzny D."/>
            <person name="Gibbs R."/>
        </authorList>
    </citation>
    <scope>NUCLEOTIDE SEQUENCE</scope>
    <source>
        <strain evidence="4">Sampled in the wild</strain>
    </source>
</reference>
<reference evidence="4" key="1">
    <citation type="submission" date="2013-04" db="EMBL/GenBank/DDBJ databases">
        <authorList>
            <person name="Qu J."/>
            <person name="Murali S.C."/>
            <person name="Bandaranaike D."/>
            <person name="Bellair M."/>
            <person name="Blankenburg K."/>
            <person name="Chao H."/>
            <person name="Dinh H."/>
            <person name="Doddapaneni H."/>
            <person name="Downs B."/>
            <person name="Dugan-Rocha S."/>
            <person name="Elkadiri S."/>
            <person name="Gnanaolivu R.D."/>
            <person name="Hernandez B."/>
            <person name="Javaid M."/>
            <person name="Jayaseelan J.C."/>
            <person name="Lee S."/>
            <person name="Li M."/>
            <person name="Ming W."/>
            <person name="Munidasa M."/>
            <person name="Muniz J."/>
            <person name="Nguyen L."/>
            <person name="Ongeri F."/>
            <person name="Osuji N."/>
            <person name="Pu L.-L."/>
            <person name="Puazo M."/>
            <person name="Qu C."/>
            <person name="Quiroz J."/>
            <person name="Raj R."/>
            <person name="Weissenberger G."/>
            <person name="Xin Y."/>
            <person name="Zou X."/>
            <person name="Han Y."/>
            <person name="Richards S."/>
            <person name="Worley K."/>
            <person name="Muzny D."/>
            <person name="Gibbs R."/>
        </authorList>
    </citation>
    <scope>NUCLEOTIDE SEQUENCE</scope>
    <source>
        <strain evidence="4">Sampled in the wild</strain>
    </source>
</reference>
<proteinExistence type="predicted"/>
<dbReference type="GO" id="GO:0005737">
    <property type="term" value="C:cytoplasm"/>
    <property type="evidence" value="ECO:0007669"/>
    <property type="project" value="TreeGrafter"/>
</dbReference>
<gene>
    <name evidence="4" type="ORF">J437_LFUL006613</name>
</gene>
<organism evidence="4 5">
    <name type="scientific">Ladona fulva</name>
    <name type="common">Scarce chaser dragonfly</name>
    <name type="synonym">Libellula fulva</name>
    <dbReference type="NCBI Taxonomy" id="123851"/>
    <lineage>
        <taxon>Eukaryota</taxon>
        <taxon>Metazoa</taxon>
        <taxon>Ecdysozoa</taxon>
        <taxon>Arthropoda</taxon>
        <taxon>Hexapoda</taxon>
        <taxon>Insecta</taxon>
        <taxon>Pterygota</taxon>
        <taxon>Palaeoptera</taxon>
        <taxon>Odonata</taxon>
        <taxon>Epiprocta</taxon>
        <taxon>Anisoptera</taxon>
        <taxon>Libelluloidea</taxon>
        <taxon>Libellulidae</taxon>
        <taxon>Ladona</taxon>
    </lineage>
</organism>
<protein>
    <submittedName>
        <fullName evidence="4">Uncharacterized protein</fullName>
    </submittedName>
</protein>
<dbReference type="Gene3D" id="1.25.10.10">
    <property type="entry name" value="Leucine-rich Repeat Variant"/>
    <property type="match status" value="1"/>
</dbReference>
<evidence type="ECO:0000256" key="1">
    <source>
        <dbReference type="ARBA" id="ARBA00022737"/>
    </source>
</evidence>
<keyword evidence="5" id="KW-1185">Reference proteome</keyword>
<keyword evidence="1" id="KW-0677">Repeat</keyword>
<dbReference type="EMBL" id="KZ308844">
    <property type="protein sequence ID" value="KAG8234781.1"/>
    <property type="molecule type" value="Genomic_DNA"/>
</dbReference>
<dbReference type="AlphaFoldDB" id="A0A8K0KGI7"/>
<dbReference type="OrthoDB" id="1884734at2759"/>
<feature type="domain" description="MROH2B-like N-terminal HEAT-repeats" evidence="3">
    <location>
        <begin position="44"/>
        <end position="187"/>
    </location>
</feature>
<sequence length="413" mass="45055">MDIDVKKLNLDSATSWLLSAGGDKDDKVRQSVVTSLCKIAGSDAQSLLNSLATFYLIKDSKVMDALMGKLEPGVSPHPSVLHCLAELATANAFGMVPFIRGTLGTLLPSCASFSGEHSKRLFCHMIRSFAEAIEEYMVNMDRAPDPSVTRDAFAMEMTVAFDELSSSWIHSRDPHICRASLVAIGPLLPLLPKDKAVEQLPILAAVLMALYRQKLHSADPLAITHCLWHLLSLASALAPKSLPDPLPEQVLKAVFDQVAVKPDISTPLLVKNHYEALRCIHVLASSHWRDAVWELLLHKLKGVHGSGTLGGNSEHVLNERIKALWTLAHLISSADKSKDGPAVSPLPWVSQLIPVLRGILSHSDTKTKKVLVRVIVALLCKEFLKGAESRPFLEFIIIHSSSQMPSSTIHPSS</sequence>
<dbReference type="SUPFAM" id="SSF48371">
    <property type="entry name" value="ARM repeat"/>
    <property type="match status" value="1"/>
</dbReference>
<dbReference type="InterPro" id="IPR016024">
    <property type="entry name" value="ARM-type_fold"/>
</dbReference>
<evidence type="ECO:0000259" key="2">
    <source>
        <dbReference type="Pfam" id="PF23210"/>
    </source>
</evidence>
<dbReference type="InterPro" id="IPR011989">
    <property type="entry name" value="ARM-like"/>
</dbReference>
<dbReference type="InterPro" id="IPR055408">
    <property type="entry name" value="HEAT_MROH2B-like"/>
</dbReference>
<dbReference type="PANTHER" id="PTHR23120:SF0">
    <property type="entry name" value="MAESTRO HEAT-LIKE REPEAT FAMILY MEMBER 1"/>
    <property type="match status" value="1"/>
</dbReference>
<evidence type="ECO:0000259" key="3">
    <source>
        <dbReference type="Pfam" id="PF23221"/>
    </source>
</evidence>
<dbReference type="InterPro" id="IPR045206">
    <property type="entry name" value="Maestro_heat-like_prot"/>
</dbReference>
<feature type="domain" description="MROH2B-like HEAT-repeats" evidence="2">
    <location>
        <begin position="191"/>
        <end position="399"/>
    </location>
</feature>
<evidence type="ECO:0000313" key="5">
    <source>
        <dbReference type="Proteomes" id="UP000792457"/>
    </source>
</evidence>
<dbReference type="Pfam" id="PF23210">
    <property type="entry name" value="HEAT_Maestro_2"/>
    <property type="match status" value="1"/>
</dbReference>
<accession>A0A8K0KGI7</accession>
<comment type="caution">
    <text evidence="4">The sequence shown here is derived from an EMBL/GenBank/DDBJ whole genome shotgun (WGS) entry which is preliminary data.</text>
</comment>
<dbReference type="InterPro" id="IPR056282">
    <property type="entry name" value="MROH2B-like_N_HEAT"/>
</dbReference>
<evidence type="ECO:0000313" key="4">
    <source>
        <dbReference type="EMBL" id="KAG8234781.1"/>
    </source>
</evidence>